<accession>A0A4R8XR91</accession>
<sequence>MRATRDPDSCPNSTPAATASASRPSPGTGTGPGTRAGTGTRTGTGTGTGSADAAPVTVTGAPCVTQLACRWAAASRSAPGRSHWRP</sequence>
<gene>
    <name evidence="2" type="ORF">E3T23_07185</name>
</gene>
<feature type="compositionally biased region" description="Gly residues" evidence="1">
    <location>
        <begin position="28"/>
        <end position="48"/>
    </location>
</feature>
<evidence type="ECO:0000313" key="3">
    <source>
        <dbReference type="Proteomes" id="UP000298433"/>
    </source>
</evidence>
<protein>
    <submittedName>
        <fullName evidence="2">Uncharacterized protein</fullName>
    </submittedName>
</protein>
<keyword evidence="3" id="KW-1185">Reference proteome</keyword>
<organism evidence="2 3">
    <name type="scientific">Cryobacterium cheniae</name>
    <dbReference type="NCBI Taxonomy" id="1259262"/>
    <lineage>
        <taxon>Bacteria</taxon>
        <taxon>Bacillati</taxon>
        <taxon>Actinomycetota</taxon>
        <taxon>Actinomycetes</taxon>
        <taxon>Micrococcales</taxon>
        <taxon>Microbacteriaceae</taxon>
        <taxon>Cryobacterium</taxon>
    </lineage>
</organism>
<feature type="region of interest" description="Disordered" evidence="1">
    <location>
        <begin position="1"/>
        <end position="57"/>
    </location>
</feature>
<proteinExistence type="predicted"/>
<dbReference type="AlphaFoldDB" id="A0A4R8XR91"/>
<dbReference type="EMBL" id="SOGN01000035">
    <property type="protein sequence ID" value="TFC81253.1"/>
    <property type="molecule type" value="Genomic_DNA"/>
</dbReference>
<reference evidence="2 3" key="1">
    <citation type="submission" date="2019-03" db="EMBL/GenBank/DDBJ databases">
        <title>Genomics of glacier-inhabiting Cryobacterium strains.</title>
        <authorList>
            <person name="Liu Q."/>
            <person name="Xin Y.-H."/>
        </authorList>
    </citation>
    <scope>NUCLEOTIDE SEQUENCE [LARGE SCALE GENOMIC DNA]</scope>
    <source>
        <strain evidence="2 3">TMT2-48-2</strain>
    </source>
</reference>
<comment type="caution">
    <text evidence="2">The sequence shown here is derived from an EMBL/GenBank/DDBJ whole genome shotgun (WGS) entry which is preliminary data.</text>
</comment>
<evidence type="ECO:0000313" key="2">
    <source>
        <dbReference type="EMBL" id="TFC81253.1"/>
    </source>
</evidence>
<evidence type="ECO:0000256" key="1">
    <source>
        <dbReference type="SAM" id="MobiDB-lite"/>
    </source>
</evidence>
<name>A0A4R8XR91_9MICO</name>
<feature type="compositionally biased region" description="Low complexity" evidence="1">
    <location>
        <begin position="11"/>
        <end position="27"/>
    </location>
</feature>
<dbReference type="Proteomes" id="UP000298433">
    <property type="component" value="Unassembled WGS sequence"/>
</dbReference>